<keyword evidence="1" id="KW-0175">Coiled coil</keyword>
<gene>
    <name evidence="3" type="ORF">B9G39_26260</name>
</gene>
<dbReference type="Pfam" id="PF20249">
    <property type="entry name" value="VasX_N"/>
    <property type="match status" value="1"/>
</dbReference>
<proteinExistence type="predicted"/>
<sequence>MSRDDTDSSPYGKPANADEAMEEIADGGTRDGIAHCPVTEEFIYLYPTRYALVEKDVEHPALAPGFDSLSKPIGVRLARKGFVYLFHSLKPDELLSFEIQDDSQQSVYWNKQDNVGKPSVLTAPIKLLRQGFIEVVYSEVAWTDNKITEVKSDPRLRRQYMQRVDLDDYDFGHGAKHLVPLSSISTVLSECMDKNPPEPFSENEPHLPFEKIGFSWSSLPLAPASKGKVMVETKGSSYNTALLVLHDILGVLHDIDMHAECIYREKREWYENNKQALHAGQFVQGLYQVSEGDLSNHFKQDQATKNLEPLDQQSLKDYTRVAELRYQASLLRIKAAQQKRYGQREKLSSNWTQRFKELNAKADELEAQAKHLEEQLACQHGHHAHYKDAVEQYSKGKLSMLKDDSPWNIPRIEQRVRLKAMKAFLANAEQLAEHIADLEEDNSHDRNKLLPRINNALWYFDILVSDQVKHLHETHFRCIANLCGDAEGKGVDLAHKLYIDEFGEENRASLFITNYSIESANEINNASNTTDDLKTILSTANDVSELKSLLKLDQFPELTEHLELRGSIIAALTPAYIREVTRTFGQLNNLDTMTRARRVIRHTNVSFDLLLVNAAANDNLMIRLPNAEATNEFQRALNELGQDQGIIRTLKNKRKNIRQQIKKAQQRRDWATNQALHQELDAIKQTSVEKWQSLQNARETVRAYTSPVDPTQGMSGFKIEGLSDAEIRTLNQHIEGFRSGMLTNYGQGHTLSSVGSSIRAIFIPVLLSITNIFNVFSTLEETAHKQRRNWLDITEIIADSLGALTASISVGIEIWRQAIEQGIDGGNPLLINKLGKVVIISTLGLSFFDGVGAVVDNFKKIKEVSDALEDDDYIAAAGNATSILGNTFVLVGNVRQGVFAYQAFKYARLHGMNYGAALARFAGPIASAMPWLVVGGVLILIGEVLYEIYKSPPIMVWVERCYWGRQSQGWSHQEEQQQLADAIMRPRIEAQYYVEGYTENKQYDLHAQSVQTHNMVDILISIPGIKRSSFVIPEHTTPIQLRESPLQVGIAVTNNYQQQDITFYLLNTASAVFNHNMLQLKLFVSREALKNASSLSFKLISRPDMAYKPVQQEKNYVRYTVKLDEFQYKDDDKPGMVPALEDNDTLPGEQRMKLFAINDAWLNYAEDPGETDV</sequence>
<dbReference type="RefSeq" id="WP_094789573.1">
    <property type="nucleotide sequence ID" value="NZ_NDXW01000002.1"/>
</dbReference>
<feature type="coiled-coil region" evidence="1">
    <location>
        <begin position="348"/>
        <end position="382"/>
    </location>
</feature>
<feature type="coiled-coil region" evidence="1">
    <location>
        <begin position="421"/>
        <end position="448"/>
    </location>
</feature>
<evidence type="ECO:0000259" key="2">
    <source>
        <dbReference type="Pfam" id="PF20249"/>
    </source>
</evidence>
<comment type="caution">
    <text evidence="3">The sequence shown here is derived from an EMBL/GenBank/DDBJ whole genome shotgun (WGS) entry which is preliminary data.</text>
</comment>
<dbReference type="Proteomes" id="UP000257039">
    <property type="component" value="Unassembled WGS sequence"/>
</dbReference>
<reference evidence="3 4" key="1">
    <citation type="submission" date="2017-04" db="EMBL/GenBank/DDBJ databases">
        <title>Draft genome sequence of Zooshikella ganghwensis VG4 isolated from Red Sea sediments.</title>
        <authorList>
            <person name="Rehman Z."/>
            <person name="Alam I."/>
            <person name="Kamau A."/>
            <person name="Bajic V."/>
            <person name="Leiknes T."/>
        </authorList>
    </citation>
    <scope>NUCLEOTIDE SEQUENCE [LARGE SCALE GENOMIC DNA]</scope>
    <source>
        <strain evidence="3 4">VG4</strain>
    </source>
</reference>
<protein>
    <recommendedName>
        <fullName evidence="2">Toxin VasX N-terminal region domain-containing protein</fullName>
    </recommendedName>
</protein>
<organism evidence="3 4">
    <name type="scientific">Zooshikella ganghwensis</name>
    <dbReference type="NCBI Taxonomy" id="202772"/>
    <lineage>
        <taxon>Bacteria</taxon>
        <taxon>Pseudomonadati</taxon>
        <taxon>Pseudomonadota</taxon>
        <taxon>Gammaproteobacteria</taxon>
        <taxon>Oceanospirillales</taxon>
        <taxon>Zooshikellaceae</taxon>
        <taxon>Zooshikella</taxon>
    </lineage>
</organism>
<evidence type="ECO:0000313" key="3">
    <source>
        <dbReference type="EMBL" id="RDH41920.1"/>
    </source>
</evidence>
<accession>A0A4P9VI67</accession>
<feature type="domain" description="Toxin VasX N-terminal region" evidence="2">
    <location>
        <begin position="36"/>
        <end position="168"/>
    </location>
</feature>
<dbReference type="CDD" id="cd20708">
    <property type="entry name" value="MIX_IV"/>
    <property type="match status" value="1"/>
</dbReference>
<name>A0A4P9VI67_9GAMM</name>
<feature type="coiled-coil region" evidence="1">
    <location>
        <begin position="647"/>
        <end position="674"/>
    </location>
</feature>
<dbReference type="EMBL" id="NDXW01000002">
    <property type="protein sequence ID" value="RDH41920.1"/>
    <property type="molecule type" value="Genomic_DNA"/>
</dbReference>
<keyword evidence="4" id="KW-1185">Reference proteome</keyword>
<evidence type="ECO:0000313" key="4">
    <source>
        <dbReference type="Proteomes" id="UP000257039"/>
    </source>
</evidence>
<dbReference type="AlphaFoldDB" id="A0A4P9VI67"/>
<evidence type="ECO:0000256" key="1">
    <source>
        <dbReference type="SAM" id="Coils"/>
    </source>
</evidence>
<dbReference type="InterPro" id="IPR046864">
    <property type="entry name" value="VasX_N"/>
</dbReference>